<reference evidence="9" key="1">
    <citation type="journal article" date="2020" name="Phytopathology">
        <title>Genome Sequence Resources of Colletotrichum truncatum, C. plurivorum, C. musicola, and C. sojae: Four Species Pathogenic to Soybean (Glycine max).</title>
        <authorList>
            <person name="Rogerio F."/>
            <person name="Boufleur T.R."/>
            <person name="Ciampi-Guillardi M."/>
            <person name="Sukno S.A."/>
            <person name="Thon M.R."/>
            <person name="Massola Junior N.S."/>
            <person name="Baroncelli R."/>
        </authorList>
    </citation>
    <scope>NUCLEOTIDE SEQUENCE</scope>
    <source>
        <strain evidence="9">LFN00145</strain>
    </source>
</reference>
<feature type="signal peptide" evidence="8">
    <location>
        <begin position="1"/>
        <end position="17"/>
    </location>
</feature>
<dbReference type="Pfam" id="PF00067">
    <property type="entry name" value="p450"/>
    <property type="match status" value="1"/>
</dbReference>
<comment type="similarity">
    <text evidence="2">Belongs to the cytochrome P450 family.</text>
</comment>
<dbReference type="GO" id="GO:0005506">
    <property type="term" value="F:iron ion binding"/>
    <property type="evidence" value="ECO:0007669"/>
    <property type="project" value="InterPro"/>
</dbReference>
<dbReference type="EMBL" id="WIGO01000280">
    <property type="protein sequence ID" value="KAF6819862.1"/>
    <property type="molecule type" value="Genomic_DNA"/>
</dbReference>
<proteinExistence type="inferred from homology"/>
<dbReference type="GO" id="GO:0004497">
    <property type="term" value="F:monooxygenase activity"/>
    <property type="evidence" value="ECO:0007669"/>
    <property type="project" value="UniProtKB-KW"/>
</dbReference>
<organism evidence="9 10">
    <name type="scientific">Colletotrichum plurivorum</name>
    <dbReference type="NCBI Taxonomy" id="2175906"/>
    <lineage>
        <taxon>Eukaryota</taxon>
        <taxon>Fungi</taxon>
        <taxon>Dikarya</taxon>
        <taxon>Ascomycota</taxon>
        <taxon>Pezizomycotina</taxon>
        <taxon>Sordariomycetes</taxon>
        <taxon>Hypocreomycetidae</taxon>
        <taxon>Glomerellales</taxon>
        <taxon>Glomerellaceae</taxon>
        <taxon>Colletotrichum</taxon>
        <taxon>Colletotrichum orchidearum species complex</taxon>
    </lineage>
</organism>
<dbReference type="InterPro" id="IPR036396">
    <property type="entry name" value="Cyt_P450_sf"/>
</dbReference>
<dbReference type="PANTHER" id="PTHR24305">
    <property type="entry name" value="CYTOCHROME P450"/>
    <property type="match status" value="1"/>
</dbReference>
<dbReference type="PANTHER" id="PTHR24305:SF230">
    <property type="entry name" value="P450, PUTATIVE (EUROFUNG)-RELATED"/>
    <property type="match status" value="1"/>
</dbReference>
<evidence type="ECO:0000256" key="5">
    <source>
        <dbReference type="ARBA" id="ARBA00023002"/>
    </source>
</evidence>
<evidence type="ECO:0000313" key="10">
    <source>
        <dbReference type="Proteomes" id="UP000654918"/>
    </source>
</evidence>
<protein>
    <submittedName>
        <fullName evidence="9">Isotrichodermin C-15 hydroxylase 16</fullName>
    </submittedName>
</protein>
<evidence type="ECO:0000256" key="7">
    <source>
        <dbReference type="ARBA" id="ARBA00023033"/>
    </source>
</evidence>
<comment type="caution">
    <text evidence="9">The sequence shown here is derived from an EMBL/GenBank/DDBJ whole genome shotgun (WGS) entry which is preliminary data.</text>
</comment>
<keyword evidence="6" id="KW-0408">Iron</keyword>
<dbReference type="InterPro" id="IPR001128">
    <property type="entry name" value="Cyt_P450"/>
</dbReference>
<dbReference type="InterPro" id="IPR050121">
    <property type="entry name" value="Cytochrome_P450_monoxygenase"/>
</dbReference>
<evidence type="ECO:0000256" key="1">
    <source>
        <dbReference type="ARBA" id="ARBA00001971"/>
    </source>
</evidence>
<keyword evidence="10" id="KW-1185">Reference proteome</keyword>
<evidence type="ECO:0000256" key="4">
    <source>
        <dbReference type="ARBA" id="ARBA00022723"/>
    </source>
</evidence>
<dbReference type="AlphaFoldDB" id="A0A8H6JVH1"/>
<name>A0A8H6JVH1_9PEZI</name>
<dbReference type="CDD" id="cd11058">
    <property type="entry name" value="CYP60B-like"/>
    <property type="match status" value="1"/>
</dbReference>
<keyword evidence="3" id="KW-0349">Heme</keyword>
<accession>A0A8H6JVH1</accession>
<evidence type="ECO:0000313" key="9">
    <source>
        <dbReference type="EMBL" id="KAF6819862.1"/>
    </source>
</evidence>
<keyword evidence="7" id="KW-0503">Monooxygenase</keyword>
<dbReference type="GO" id="GO:0016705">
    <property type="term" value="F:oxidoreductase activity, acting on paired donors, with incorporation or reduction of molecular oxygen"/>
    <property type="evidence" value="ECO:0007669"/>
    <property type="project" value="InterPro"/>
</dbReference>
<keyword evidence="4" id="KW-0479">Metal-binding</keyword>
<dbReference type="Proteomes" id="UP000654918">
    <property type="component" value="Unassembled WGS sequence"/>
</dbReference>
<gene>
    <name evidence="9" type="ORF">CPLU01_12921</name>
</gene>
<sequence>MLVAGVLLLLFPFAALSSTIVKGLAYYYLSLGNDIPGPLSHRFSSLPKTYHLLKGDLPSHVAKLHAKYGSVVRMAPNELAFAARRHGETYTAIAQLEKRRREEHGRIRRRLSHGFSDKYLRNQEPIIREYIDLLIRKLHEKATGSAAVCAVRVDMCEWLNWTIFDIIGDLGLGGSFGCLESCSYHPWVRMVTSTLRLNTYLQVLAGMRAKRIVQRISNSSILKTREQSRALIAEKLAKRLELTDQRPDFVDSLVRNKDDGVIIMSFPQLAINASALTIAGSETTATLLSGAIFLLTTNVGVLGKLAREIRSSFKDDCEITMASVSELPYLVACLNESLRCYLPVPAGLPRVVPEGGAPVAGRFIPGGTTVAVWQWAINYDPKLPSYGLTLTSSTPKGSLEIEGLPAIN</sequence>
<dbReference type="Gene3D" id="1.10.630.10">
    <property type="entry name" value="Cytochrome P450"/>
    <property type="match status" value="1"/>
</dbReference>
<keyword evidence="5" id="KW-0560">Oxidoreductase</keyword>
<evidence type="ECO:0000256" key="3">
    <source>
        <dbReference type="ARBA" id="ARBA00022617"/>
    </source>
</evidence>
<evidence type="ECO:0000256" key="8">
    <source>
        <dbReference type="SAM" id="SignalP"/>
    </source>
</evidence>
<evidence type="ECO:0000256" key="6">
    <source>
        <dbReference type="ARBA" id="ARBA00023004"/>
    </source>
</evidence>
<keyword evidence="8" id="KW-0732">Signal</keyword>
<evidence type="ECO:0000256" key="2">
    <source>
        <dbReference type="ARBA" id="ARBA00010617"/>
    </source>
</evidence>
<dbReference type="GO" id="GO:0020037">
    <property type="term" value="F:heme binding"/>
    <property type="evidence" value="ECO:0007669"/>
    <property type="project" value="InterPro"/>
</dbReference>
<comment type="cofactor">
    <cofactor evidence="1">
        <name>heme</name>
        <dbReference type="ChEBI" id="CHEBI:30413"/>
    </cofactor>
</comment>
<feature type="chain" id="PRO_5034316770" evidence="8">
    <location>
        <begin position="18"/>
        <end position="408"/>
    </location>
</feature>
<dbReference type="SUPFAM" id="SSF48264">
    <property type="entry name" value="Cytochrome P450"/>
    <property type="match status" value="1"/>
</dbReference>